<dbReference type="PROSITE" id="PS00211">
    <property type="entry name" value="ABC_TRANSPORTER_1"/>
    <property type="match status" value="1"/>
</dbReference>
<dbReference type="Pfam" id="PF08352">
    <property type="entry name" value="oligo_HPY"/>
    <property type="match status" value="2"/>
</dbReference>
<dbReference type="EMBL" id="JAAWVT010000001">
    <property type="protein sequence ID" value="NKG19616.1"/>
    <property type="molecule type" value="Genomic_DNA"/>
</dbReference>
<evidence type="ECO:0000313" key="6">
    <source>
        <dbReference type="EMBL" id="NKG19616.1"/>
    </source>
</evidence>
<dbReference type="InterPro" id="IPR013563">
    <property type="entry name" value="Oligopep_ABC_C"/>
</dbReference>
<dbReference type="InterPro" id="IPR017871">
    <property type="entry name" value="ABC_transporter-like_CS"/>
</dbReference>
<dbReference type="NCBIfam" id="NF007739">
    <property type="entry name" value="PRK10419.1"/>
    <property type="match status" value="2"/>
</dbReference>
<reference evidence="6 7" key="1">
    <citation type="submission" date="2020-04" db="EMBL/GenBank/DDBJ databases">
        <title>Paeniglutamicibacter sp. ANT13_2, a novel actinomycete isolated from sediment in Antarctica.</title>
        <authorList>
            <person name="Sakdapetsiri C."/>
            <person name="Pinyakong O."/>
        </authorList>
    </citation>
    <scope>NUCLEOTIDE SEQUENCE [LARGE SCALE GENOMIC DNA]</scope>
    <source>
        <strain evidence="6 7">ANT13_2</strain>
    </source>
</reference>
<keyword evidence="4 6" id="KW-0067">ATP-binding</keyword>
<dbReference type="Proteomes" id="UP000746595">
    <property type="component" value="Unassembled WGS sequence"/>
</dbReference>
<keyword evidence="3" id="KW-0547">Nucleotide-binding</keyword>
<dbReference type="InterPro" id="IPR003593">
    <property type="entry name" value="AAA+_ATPase"/>
</dbReference>
<dbReference type="RefSeq" id="WP_168150547.1">
    <property type="nucleotide sequence ID" value="NZ_JAAWVT010000001.1"/>
</dbReference>
<dbReference type="CDD" id="cd03257">
    <property type="entry name" value="ABC_NikE_OppD_transporters"/>
    <property type="match status" value="2"/>
</dbReference>
<keyword evidence="7" id="KW-1185">Reference proteome</keyword>
<evidence type="ECO:0000256" key="3">
    <source>
        <dbReference type="ARBA" id="ARBA00022741"/>
    </source>
</evidence>
<evidence type="ECO:0000259" key="5">
    <source>
        <dbReference type="PROSITE" id="PS50893"/>
    </source>
</evidence>
<dbReference type="PROSITE" id="PS50893">
    <property type="entry name" value="ABC_TRANSPORTER_2"/>
    <property type="match status" value="2"/>
</dbReference>
<comment type="similarity">
    <text evidence="1">Belongs to the ABC transporter superfamily.</text>
</comment>
<dbReference type="GO" id="GO:0005524">
    <property type="term" value="F:ATP binding"/>
    <property type="evidence" value="ECO:0007669"/>
    <property type="project" value="UniProtKB-KW"/>
</dbReference>
<organism evidence="6 7">
    <name type="scientific">Paeniglutamicibacter terrestris</name>
    <dbReference type="NCBI Taxonomy" id="2723403"/>
    <lineage>
        <taxon>Bacteria</taxon>
        <taxon>Bacillati</taxon>
        <taxon>Actinomycetota</taxon>
        <taxon>Actinomycetes</taxon>
        <taxon>Micrococcales</taxon>
        <taxon>Micrococcaceae</taxon>
        <taxon>Paeniglutamicibacter</taxon>
    </lineage>
</organism>
<dbReference type="InterPro" id="IPR050319">
    <property type="entry name" value="ABC_transp_ATP-bind"/>
</dbReference>
<feature type="domain" description="ABC transporter" evidence="5">
    <location>
        <begin position="18"/>
        <end position="265"/>
    </location>
</feature>
<accession>A0ABX1G1Y2</accession>
<feature type="domain" description="ABC transporter" evidence="5">
    <location>
        <begin position="310"/>
        <end position="554"/>
    </location>
</feature>
<dbReference type="Gene3D" id="3.40.50.300">
    <property type="entry name" value="P-loop containing nucleotide triphosphate hydrolases"/>
    <property type="match status" value="2"/>
</dbReference>
<dbReference type="PANTHER" id="PTHR43776">
    <property type="entry name" value="TRANSPORT ATP-BINDING PROTEIN"/>
    <property type="match status" value="1"/>
</dbReference>
<comment type="caution">
    <text evidence="6">The sequence shown here is derived from an EMBL/GenBank/DDBJ whole genome shotgun (WGS) entry which is preliminary data.</text>
</comment>
<dbReference type="NCBIfam" id="NF008453">
    <property type="entry name" value="PRK11308.1"/>
    <property type="match status" value="2"/>
</dbReference>
<name>A0ABX1G1Y2_9MICC</name>
<proteinExistence type="inferred from homology"/>
<protein>
    <submittedName>
        <fullName evidence="6">ABC transporter ATP-binding protein</fullName>
    </submittedName>
</protein>
<dbReference type="InterPro" id="IPR003439">
    <property type="entry name" value="ABC_transporter-like_ATP-bd"/>
</dbReference>
<dbReference type="InterPro" id="IPR027417">
    <property type="entry name" value="P-loop_NTPase"/>
</dbReference>
<dbReference type="PANTHER" id="PTHR43776:SF7">
    <property type="entry name" value="D,D-DIPEPTIDE TRANSPORT ATP-BINDING PROTEIN DDPF-RELATED"/>
    <property type="match status" value="1"/>
</dbReference>
<sequence>MFSPNDTPSTQNEPIITVRDLKIAFGSKTQATPIVHGIDFEIHAGQCLAIVGESGSGKSVTARTLIGLTGANAVIQAQTLQLRGKDLRRNSDRAWRKVRGADIGYVLQDALVSLDPLRPIGREIADSLRIHTNLSPAARTSKVLELLAAVGIPEPEQRINQRSGELSGGLRQRALIAAAIALDPALLIADEPTTALDATVQQQILDLLAERKAAGTALLLISHDLAVVGQLADRIAVMRQGEIVETGPTAQVLGNPQHEYTQRLLRAVPTDKPRGTRLAPAGAGISARQHALIGAQRAKSETGDPTVPVLVAQNLRKTYRNPDGTPRVAVQNVSFALNRGQTLGIVGESGSGKSTVARMALGLTAPDAGDVRLLGLPWSTLSEKQRRPQRKHITSIYQDPLGSFDPQWDVARILSDALPDSESLTRSERRDEVIRLLETVGLDASLEARLPLRLSGGQRQRIAIARALAPGPEVIICDEPVSALDVSIQAQVLDLLDELQREFKLSYLFISHDLGVVQHVSDEIVVMEAGRVVEAGRTTEVFSNPAEEYTRKLLAAAPRLHTVPIGEKA</sequence>
<evidence type="ECO:0000256" key="1">
    <source>
        <dbReference type="ARBA" id="ARBA00005417"/>
    </source>
</evidence>
<dbReference type="SUPFAM" id="SSF52540">
    <property type="entry name" value="P-loop containing nucleoside triphosphate hydrolases"/>
    <property type="match status" value="2"/>
</dbReference>
<evidence type="ECO:0000256" key="2">
    <source>
        <dbReference type="ARBA" id="ARBA00022448"/>
    </source>
</evidence>
<keyword evidence="2" id="KW-0813">Transport</keyword>
<evidence type="ECO:0000313" key="7">
    <source>
        <dbReference type="Proteomes" id="UP000746595"/>
    </source>
</evidence>
<gene>
    <name evidence="6" type="ORF">HED64_02695</name>
</gene>
<dbReference type="Pfam" id="PF00005">
    <property type="entry name" value="ABC_tran"/>
    <property type="match status" value="2"/>
</dbReference>
<evidence type="ECO:0000256" key="4">
    <source>
        <dbReference type="ARBA" id="ARBA00022840"/>
    </source>
</evidence>
<dbReference type="SMART" id="SM00382">
    <property type="entry name" value="AAA"/>
    <property type="match status" value="2"/>
</dbReference>